<proteinExistence type="predicted"/>
<reference evidence="2" key="1">
    <citation type="submission" date="2019-03" db="EMBL/GenBank/DDBJ databases">
        <authorList>
            <person name="Mank J."/>
            <person name="Almeida P."/>
        </authorList>
    </citation>
    <scope>NUCLEOTIDE SEQUENCE</scope>
    <source>
        <strain evidence="2">78183</strain>
    </source>
</reference>
<organism evidence="2">
    <name type="scientific">Salix viminalis</name>
    <name type="common">Common osier</name>
    <name type="synonym">Basket willow</name>
    <dbReference type="NCBI Taxonomy" id="40686"/>
    <lineage>
        <taxon>Eukaryota</taxon>
        <taxon>Viridiplantae</taxon>
        <taxon>Streptophyta</taxon>
        <taxon>Embryophyta</taxon>
        <taxon>Tracheophyta</taxon>
        <taxon>Spermatophyta</taxon>
        <taxon>Magnoliopsida</taxon>
        <taxon>eudicotyledons</taxon>
        <taxon>Gunneridae</taxon>
        <taxon>Pentapetalae</taxon>
        <taxon>rosids</taxon>
        <taxon>fabids</taxon>
        <taxon>Malpighiales</taxon>
        <taxon>Salicaceae</taxon>
        <taxon>Saliceae</taxon>
        <taxon>Salix</taxon>
    </lineage>
</organism>
<dbReference type="AlphaFoldDB" id="A0A6N2LEL7"/>
<sequence length="84" mass="8872">MARGYDSPSSPPLPVSTGAGNHRYIFSCSPSPPFSPPPSSHASSENLHPLLQKLASPQRVPSAFSLDRPGPDALDSRSSCLEDL</sequence>
<evidence type="ECO:0000256" key="1">
    <source>
        <dbReference type="SAM" id="MobiDB-lite"/>
    </source>
</evidence>
<feature type="region of interest" description="Disordered" evidence="1">
    <location>
        <begin position="1"/>
        <end position="84"/>
    </location>
</feature>
<feature type="compositionally biased region" description="Pro residues" evidence="1">
    <location>
        <begin position="30"/>
        <end position="39"/>
    </location>
</feature>
<name>A0A6N2LEL7_SALVM</name>
<protein>
    <submittedName>
        <fullName evidence="2">Uncharacterized protein</fullName>
    </submittedName>
</protein>
<evidence type="ECO:0000313" key="2">
    <source>
        <dbReference type="EMBL" id="VFU38398.1"/>
    </source>
</evidence>
<accession>A0A6N2LEL7</accession>
<dbReference type="EMBL" id="CAADRP010001402">
    <property type="protein sequence ID" value="VFU38398.1"/>
    <property type="molecule type" value="Genomic_DNA"/>
</dbReference>
<gene>
    <name evidence="2" type="ORF">SVIM_LOCUS209100</name>
</gene>